<comment type="caution">
    <text evidence="2">The sequence shown here is derived from an EMBL/GenBank/DDBJ whole genome shotgun (WGS) entry which is preliminary data.</text>
</comment>
<dbReference type="AlphaFoldDB" id="A0A0H0XNG6"/>
<dbReference type="RefSeq" id="WP_047093383.1">
    <property type="nucleotide sequence ID" value="NZ_LBHU01000002.1"/>
</dbReference>
<feature type="signal peptide" evidence="1">
    <location>
        <begin position="1"/>
        <end position="25"/>
    </location>
</feature>
<name>A0A0H0XNG6_9SPHN</name>
<reference evidence="2 3" key="1">
    <citation type="submission" date="2015-04" db="EMBL/GenBank/DDBJ databases">
        <title>The draft genome sequence of Erythrobacter marinus HWDM-33.</title>
        <authorList>
            <person name="Zhuang L."/>
            <person name="Liu Y."/>
            <person name="Shao Z."/>
        </authorList>
    </citation>
    <scope>NUCLEOTIDE SEQUENCE [LARGE SCALE GENOMIC DNA]</scope>
    <source>
        <strain evidence="2 3">HWDM-33</strain>
    </source>
</reference>
<feature type="chain" id="PRO_5002588859" description="Lysozyme inhibitor LprI N-terminal domain-containing protein" evidence="1">
    <location>
        <begin position="26"/>
        <end position="158"/>
    </location>
</feature>
<dbReference type="PATRIC" id="fig|874156.12.peg.1509"/>
<accession>A0A0H0XNG6</accession>
<evidence type="ECO:0000256" key="1">
    <source>
        <dbReference type="SAM" id="SignalP"/>
    </source>
</evidence>
<dbReference type="Proteomes" id="UP000053455">
    <property type="component" value="Unassembled WGS sequence"/>
</dbReference>
<keyword evidence="1" id="KW-0732">Signal</keyword>
<proteinExistence type="predicted"/>
<dbReference type="STRING" id="874156.GCA_001021555_01850"/>
<keyword evidence="3" id="KW-1185">Reference proteome</keyword>
<protein>
    <recommendedName>
        <fullName evidence="4">Lysozyme inhibitor LprI N-terminal domain-containing protein</fullName>
    </recommendedName>
</protein>
<evidence type="ECO:0000313" key="3">
    <source>
        <dbReference type="Proteomes" id="UP000053455"/>
    </source>
</evidence>
<evidence type="ECO:0000313" key="2">
    <source>
        <dbReference type="EMBL" id="KLI63571.1"/>
    </source>
</evidence>
<sequence length="158" mass="17011">MKLGKLSAGLALVFGLLSLTTAAQAQEIERQLIAEWTSSSRAPETRTECVDREGGRDHLGNRFRACTEWRTQARIYLQRTYLVLSGPVQPNRDNRRAAEGCMNVAAAAAQSSAGEQVGGDASPVAQAAFSQCVDAAEMSNSDAYTVSILETADWSGWL</sequence>
<gene>
    <name evidence="2" type="ORF">AAV99_07345</name>
</gene>
<dbReference type="EMBL" id="LBHU01000002">
    <property type="protein sequence ID" value="KLI63571.1"/>
    <property type="molecule type" value="Genomic_DNA"/>
</dbReference>
<organism evidence="2 3">
    <name type="scientific">Aurantiacibacter marinus</name>
    <dbReference type="NCBI Taxonomy" id="874156"/>
    <lineage>
        <taxon>Bacteria</taxon>
        <taxon>Pseudomonadati</taxon>
        <taxon>Pseudomonadota</taxon>
        <taxon>Alphaproteobacteria</taxon>
        <taxon>Sphingomonadales</taxon>
        <taxon>Erythrobacteraceae</taxon>
        <taxon>Aurantiacibacter</taxon>
    </lineage>
</organism>
<evidence type="ECO:0008006" key="4">
    <source>
        <dbReference type="Google" id="ProtNLM"/>
    </source>
</evidence>